<evidence type="ECO:0000313" key="1">
    <source>
        <dbReference type="EMBL" id="KAF7258265.1"/>
    </source>
</evidence>
<proteinExistence type="predicted"/>
<reference evidence="1" key="1">
    <citation type="submission" date="2019-07" db="EMBL/GenBank/DDBJ databases">
        <title>Annotation for the trematode Paragonimus miyazaki's.</title>
        <authorList>
            <person name="Choi Y.-J."/>
        </authorList>
    </citation>
    <scope>NUCLEOTIDE SEQUENCE</scope>
    <source>
        <strain evidence="1">Japan</strain>
    </source>
</reference>
<sequence length="59" mass="6685">MLVFCTFITFDSQCNTESQEELSTELHRRLVPQYLLRNTTTTANQVTSDCGRGGLLKCI</sequence>
<dbReference type="AlphaFoldDB" id="A0A8S9YTC9"/>
<accession>A0A8S9YTC9</accession>
<evidence type="ECO:0000313" key="2">
    <source>
        <dbReference type="Proteomes" id="UP000822476"/>
    </source>
</evidence>
<dbReference type="EMBL" id="JTDE01001835">
    <property type="protein sequence ID" value="KAF7258265.1"/>
    <property type="molecule type" value="Genomic_DNA"/>
</dbReference>
<dbReference type="Proteomes" id="UP000822476">
    <property type="component" value="Unassembled WGS sequence"/>
</dbReference>
<gene>
    <name evidence="1" type="ORF">EG68_04315</name>
</gene>
<protein>
    <submittedName>
        <fullName evidence="1">Uncharacterized protein</fullName>
    </submittedName>
</protein>
<organism evidence="1 2">
    <name type="scientific">Paragonimus skrjabini miyazakii</name>
    <dbReference type="NCBI Taxonomy" id="59628"/>
    <lineage>
        <taxon>Eukaryota</taxon>
        <taxon>Metazoa</taxon>
        <taxon>Spiralia</taxon>
        <taxon>Lophotrochozoa</taxon>
        <taxon>Platyhelminthes</taxon>
        <taxon>Trematoda</taxon>
        <taxon>Digenea</taxon>
        <taxon>Plagiorchiida</taxon>
        <taxon>Troglotremata</taxon>
        <taxon>Troglotrematidae</taxon>
        <taxon>Paragonimus</taxon>
    </lineage>
</organism>
<keyword evidence="2" id="KW-1185">Reference proteome</keyword>
<name>A0A8S9YTC9_9TREM</name>
<comment type="caution">
    <text evidence="1">The sequence shown here is derived from an EMBL/GenBank/DDBJ whole genome shotgun (WGS) entry which is preliminary data.</text>
</comment>